<dbReference type="PANTHER" id="PTHR33365:SF12">
    <property type="entry name" value="TAT PATHWAY SIGNAL SEQUENCE"/>
    <property type="match status" value="1"/>
</dbReference>
<gene>
    <name evidence="2" type="ORF">ASPZODRAFT_58964</name>
</gene>
<dbReference type="VEuPathDB" id="FungiDB:ASPZODRAFT_58964"/>
<dbReference type="Proteomes" id="UP000184188">
    <property type="component" value="Unassembled WGS sequence"/>
</dbReference>
<proteinExistence type="inferred from homology"/>
<dbReference type="EMBL" id="KV878337">
    <property type="protein sequence ID" value="OJJ50082.1"/>
    <property type="molecule type" value="Genomic_DNA"/>
</dbReference>
<reference evidence="3" key="1">
    <citation type="journal article" date="2017" name="Genome Biol.">
        <title>Comparative genomics reveals high biological diversity and specific adaptations in the industrially and medically important fungal genus Aspergillus.</title>
        <authorList>
            <person name="de Vries R.P."/>
            <person name="Riley R."/>
            <person name="Wiebenga A."/>
            <person name="Aguilar-Osorio G."/>
            <person name="Amillis S."/>
            <person name="Uchima C.A."/>
            <person name="Anderluh G."/>
            <person name="Asadollahi M."/>
            <person name="Askin M."/>
            <person name="Barry K."/>
            <person name="Battaglia E."/>
            <person name="Bayram O."/>
            <person name="Benocci T."/>
            <person name="Braus-Stromeyer S.A."/>
            <person name="Caldana C."/>
            <person name="Canovas D."/>
            <person name="Cerqueira G.C."/>
            <person name="Chen F."/>
            <person name="Chen W."/>
            <person name="Choi C."/>
            <person name="Clum A."/>
            <person name="Dos Santos R.A."/>
            <person name="Damasio A.R."/>
            <person name="Diallinas G."/>
            <person name="Emri T."/>
            <person name="Fekete E."/>
            <person name="Flipphi M."/>
            <person name="Freyberg S."/>
            <person name="Gallo A."/>
            <person name="Gournas C."/>
            <person name="Habgood R."/>
            <person name="Hainaut M."/>
            <person name="Harispe M.L."/>
            <person name="Henrissat B."/>
            <person name="Hilden K.S."/>
            <person name="Hope R."/>
            <person name="Hossain A."/>
            <person name="Karabika E."/>
            <person name="Karaffa L."/>
            <person name="Karanyi Z."/>
            <person name="Krasevec N."/>
            <person name="Kuo A."/>
            <person name="Kusch H."/>
            <person name="LaButti K."/>
            <person name="Lagendijk E.L."/>
            <person name="Lapidus A."/>
            <person name="Levasseur A."/>
            <person name="Lindquist E."/>
            <person name="Lipzen A."/>
            <person name="Logrieco A.F."/>
            <person name="MacCabe A."/>
            <person name="Maekelae M.R."/>
            <person name="Malavazi I."/>
            <person name="Melin P."/>
            <person name="Meyer V."/>
            <person name="Mielnichuk N."/>
            <person name="Miskei M."/>
            <person name="Molnar A.P."/>
            <person name="Mule G."/>
            <person name="Ngan C.Y."/>
            <person name="Orejas M."/>
            <person name="Orosz E."/>
            <person name="Ouedraogo J.P."/>
            <person name="Overkamp K.M."/>
            <person name="Park H.-S."/>
            <person name="Perrone G."/>
            <person name="Piumi F."/>
            <person name="Punt P.J."/>
            <person name="Ram A.F."/>
            <person name="Ramon A."/>
            <person name="Rauscher S."/>
            <person name="Record E."/>
            <person name="Riano-Pachon D.M."/>
            <person name="Robert V."/>
            <person name="Roehrig J."/>
            <person name="Ruller R."/>
            <person name="Salamov A."/>
            <person name="Salih N.S."/>
            <person name="Samson R.A."/>
            <person name="Sandor E."/>
            <person name="Sanguinetti M."/>
            <person name="Schuetze T."/>
            <person name="Sepcic K."/>
            <person name="Shelest E."/>
            <person name="Sherlock G."/>
            <person name="Sophianopoulou V."/>
            <person name="Squina F.M."/>
            <person name="Sun H."/>
            <person name="Susca A."/>
            <person name="Todd R.B."/>
            <person name="Tsang A."/>
            <person name="Unkles S.E."/>
            <person name="van de Wiele N."/>
            <person name="van Rossen-Uffink D."/>
            <person name="Oliveira J.V."/>
            <person name="Vesth T.C."/>
            <person name="Visser J."/>
            <person name="Yu J.-H."/>
            <person name="Zhou M."/>
            <person name="Andersen M.R."/>
            <person name="Archer D.B."/>
            <person name="Baker S.E."/>
            <person name="Benoit I."/>
            <person name="Brakhage A.A."/>
            <person name="Braus G.H."/>
            <person name="Fischer R."/>
            <person name="Frisvad J.C."/>
            <person name="Goldman G.H."/>
            <person name="Houbraken J."/>
            <person name="Oakley B."/>
            <person name="Pocsi I."/>
            <person name="Scazzocchio C."/>
            <person name="Seiboth B."/>
            <person name="vanKuyk P.A."/>
            <person name="Wortman J."/>
            <person name="Dyer P.S."/>
            <person name="Grigoriev I.V."/>
        </authorList>
    </citation>
    <scope>NUCLEOTIDE SEQUENCE [LARGE SCALE GENOMIC DNA]</scope>
    <source>
        <strain evidence="3">CBS 506.65</strain>
    </source>
</reference>
<dbReference type="PANTHER" id="PTHR33365">
    <property type="entry name" value="YALI0B05434P"/>
    <property type="match status" value="1"/>
</dbReference>
<evidence type="ECO:0000313" key="2">
    <source>
        <dbReference type="EMBL" id="OJJ50082.1"/>
    </source>
</evidence>
<evidence type="ECO:0000313" key="3">
    <source>
        <dbReference type="Proteomes" id="UP000184188"/>
    </source>
</evidence>
<evidence type="ECO:0000256" key="1">
    <source>
        <dbReference type="ARBA" id="ARBA00035112"/>
    </source>
</evidence>
<dbReference type="GeneID" id="34615276"/>
<sequence length="150" mass="17116">MNVPLSAVEQSGETSEVVRLPPSLGGGYLAWAEVSHQLHCVNMLRKAIYAEYYRNRTRDLQQDRHLVYKHLVDHCVDLLRQVLLCNADTGIQLHHWVKRNPTPVPNGNTWHKCKDTESILAWTRDRQVIFPPGERSIPILPGSSVYEGNP</sequence>
<name>A0A1L9SS93_9EURO</name>
<dbReference type="STRING" id="1073090.A0A1L9SS93"/>
<dbReference type="RefSeq" id="XP_022584592.1">
    <property type="nucleotide sequence ID" value="XM_022728812.1"/>
</dbReference>
<dbReference type="OrthoDB" id="3687641at2759"/>
<dbReference type="AlphaFoldDB" id="A0A1L9SS93"/>
<dbReference type="Pfam" id="PF11807">
    <property type="entry name" value="UstYa"/>
    <property type="match status" value="1"/>
</dbReference>
<comment type="similarity">
    <text evidence="1">Belongs to the ustYa family.</text>
</comment>
<dbReference type="GO" id="GO:0043386">
    <property type="term" value="P:mycotoxin biosynthetic process"/>
    <property type="evidence" value="ECO:0007669"/>
    <property type="project" value="InterPro"/>
</dbReference>
<keyword evidence="3" id="KW-1185">Reference proteome</keyword>
<dbReference type="InterPro" id="IPR021765">
    <property type="entry name" value="UstYa-like"/>
</dbReference>
<accession>A0A1L9SS93</accession>
<organism evidence="2 3">
    <name type="scientific">Penicilliopsis zonata CBS 506.65</name>
    <dbReference type="NCBI Taxonomy" id="1073090"/>
    <lineage>
        <taxon>Eukaryota</taxon>
        <taxon>Fungi</taxon>
        <taxon>Dikarya</taxon>
        <taxon>Ascomycota</taxon>
        <taxon>Pezizomycotina</taxon>
        <taxon>Eurotiomycetes</taxon>
        <taxon>Eurotiomycetidae</taxon>
        <taxon>Eurotiales</taxon>
        <taxon>Aspergillaceae</taxon>
        <taxon>Penicilliopsis</taxon>
    </lineage>
</organism>
<protein>
    <submittedName>
        <fullName evidence="2">Uncharacterized protein</fullName>
    </submittedName>
</protein>